<proteinExistence type="inferred from homology"/>
<organism evidence="8 9">
    <name type="scientific">Kiloniella laminariae</name>
    <dbReference type="NCBI Taxonomy" id="454162"/>
    <lineage>
        <taxon>Bacteria</taxon>
        <taxon>Pseudomonadati</taxon>
        <taxon>Pseudomonadota</taxon>
        <taxon>Alphaproteobacteria</taxon>
        <taxon>Rhodospirillales</taxon>
        <taxon>Kiloniellaceae</taxon>
        <taxon>Kiloniella</taxon>
    </lineage>
</organism>
<evidence type="ECO:0000313" key="9">
    <source>
        <dbReference type="Proteomes" id="UP001069802"/>
    </source>
</evidence>
<dbReference type="Gene3D" id="1.10.1740.10">
    <property type="match status" value="1"/>
</dbReference>
<dbReference type="SUPFAM" id="SSF88659">
    <property type="entry name" value="Sigma3 and sigma4 domains of RNA polymerase sigma factors"/>
    <property type="match status" value="1"/>
</dbReference>
<comment type="caution">
    <text evidence="8">The sequence shown here is derived from an EMBL/GenBank/DDBJ whole genome shotgun (WGS) entry which is preliminary data.</text>
</comment>
<sequence length="178" mass="20008">MDEFLEQLTKAIPTLRRYAYALVRDSSLADDLVQDCLEKGLAHRAQWRGEGNLKTWLYRILSNIHLNQIRADKGNFLKTSDTTSEAVLTAAEAQSPANQIDHLYLQDLEAAIAQLPEEQKQILLLICLEGFSYQEAAKTLELPLGTVMSRLSRARETLRHKTSGTGTDEAAANIRRIK</sequence>
<feature type="domain" description="PhyR sigma2" evidence="7">
    <location>
        <begin position="9"/>
        <end position="61"/>
    </location>
</feature>
<name>A0ABT4LM85_9PROT</name>
<evidence type="ECO:0000313" key="8">
    <source>
        <dbReference type="EMBL" id="MCZ4282219.1"/>
    </source>
</evidence>
<evidence type="ECO:0000256" key="5">
    <source>
        <dbReference type="SAM" id="MobiDB-lite"/>
    </source>
</evidence>
<evidence type="ECO:0000256" key="2">
    <source>
        <dbReference type="ARBA" id="ARBA00023015"/>
    </source>
</evidence>
<dbReference type="PANTHER" id="PTHR43133:SF25">
    <property type="entry name" value="RNA POLYMERASE SIGMA FACTOR RFAY-RELATED"/>
    <property type="match status" value="1"/>
</dbReference>
<dbReference type="Pfam" id="PF08281">
    <property type="entry name" value="Sigma70_r4_2"/>
    <property type="match status" value="1"/>
</dbReference>
<evidence type="ECO:0000256" key="3">
    <source>
        <dbReference type="ARBA" id="ARBA00023082"/>
    </source>
</evidence>
<feature type="domain" description="RNA polymerase sigma factor 70 region 4 type 2" evidence="6">
    <location>
        <begin position="106"/>
        <end position="158"/>
    </location>
</feature>
<feature type="region of interest" description="Disordered" evidence="5">
    <location>
        <begin position="158"/>
        <end position="178"/>
    </location>
</feature>
<keyword evidence="9" id="KW-1185">Reference proteome</keyword>
<evidence type="ECO:0000256" key="1">
    <source>
        <dbReference type="ARBA" id="ARBA00010641"/>
    </source>
</evidence>
<comment type="similarity">
    <text evidence="1">Belongs to the sigma-70 factor family. ECF subfamily.</text>
</comment>
<protein>
    <submittedName>
        <fullName evidence="8">Sigma-70 family RNA polymerase sigma factor</fullName>
    </submittedName>
</protein>
<dbReference type="EMBL" id="JAPWGY010000006">
    <property type="protein sequence ID" value="MCZ4282219.1"/>
    <property type="molecule type" value="Genomic_DNA"/>
</dbReference>
<reference evidence="8" key="1">
    <citation type="submission" date="2022-12" db="EMBL/GenBank/DDBJ databases">
        <title>Bacterial isolates from different developmental stages of Nematostella vectensis.</title>
        <authorList>
            <person name="Fraune S."/>
        </authorList>
    </citation>
    <scope>NUCLEOTIDE SEQUENCE</scope>
    <source>
        <strain evidence="8">G21630-S1</strain>
    </source>
</reference>
<dbReference type="Gene3D" id="1.10.10.10">
    <property type="entry name" value="Winged helix-like DNA-binding domain superfamily/Winged helix DNA-binding domain"/>
    <property type="match status" value="1"/>
</dbReference>
<evidence type="ECO:0000259" key="7">
    <source>
        <dbReference type="Pfam" id="PF22029"/>
    </source>
</evidence>
<dbReference type="InterPro" id="IPR036388">
    <property type="entry name" value="WH-like_DNA-bd_sf"/>
</dbReference>
<dbReference type="NCBIfam" id="TIGR02937">
    <property type="entry name" value="sigma70-ECF"/>
    <property type="match status" value="1"/>
</dbReference>
<dbReference type="InterPro" id="IPR013324">
    <property type="entry name" value="RNA_pol_sigma_r3/r4-like"/>
</dbReference>
<evidence type="ECO:0000256" key="4">
    <source>
        <dbReference type="ARBA" id="ARBA00023163"/>
    </source>
</evidence>
<dbReference type="InterPro" id="IPR013325">
    <property type="entry name" value="RNA_pol_sigma_r2"/>
</dbReference>
<dbReference type="Pfam" id="PF22029">
    <property type="entry name" value="PhyR_sigma2"/>
    <property type="match status" value="1"/>
</dbReference>
<dbReference type="Proteomes" id="UP001069802">
    <property type="component" value="Unassembled WGS sequence"/>
</dbReference>
<dbReference type="InterPro" id="IPR014284">
    <property type="entry name" value="RNA_pol_sigma-70_dom"/>
</dbReference>
<dbReference type="InterPro" id="IPR039425">
    <property type="entry name" value="RNA_pol_sigma-70-like"/>
</dbReference>
<keyword evidence="2" id="KW-0805">Transcription regulation</keyword>
<dbReference type="CDD" id="cd06171">
    <property type="entry name" value="Sigma70_r4"/>
    <property type="match status" value="1"/>
</dbReference>
<evidence type="ECO:0000259" key="6">
    <source>
        <dbReference type="Pfam" id="PF08281"/>
    </source>
</evidence>
<dbReference type="RefSeq" id="WP_269424369.1">
    <property type="nucleotide sequence ID" value="NZ_JAPWGY010000006.1"/>
</dbReference>
<keyword evidence="4" id="KW-0804">Transcription</keyword>
<dbReference type="SUPFAM" id="SSF88946">
    <property type="entry name" value="Sigma2 domain of RNA polymerase sigma factors"/>
    <property type="match status" value="1"/>
</dbReference>
<dbReference type="InterPro" id="IPR013249">
    <property type="entry name" value="RNA_pol_sigma70_r4_t2"/>
</dbReference>
<dbReference type="InterPro" id="IPR053866">
    <property type="entry name" value="PhyR_sigma2"/>
</dbReference>
<accession>A0ABT4LM85</accession>
<dbReference type="PANTHER" id="PTHR43133">
    <property type="entry name" value="RNA POLYMERASE ECF-TYPE SIGMA FACTO"/>
    <property type="match status" value="1"/>
</dbReference>
<keyword evidence="3" id="KW-0731">Sigma factor</keyword>
<gene>
    <name evidence="8" type="ORF">O4H49_15630</name>
</gene>